<evidence type="ECO:0000313" key="1">
    <source>
        <dbReference type="EMBL" id="GBO05456.1"/>
    </source>
</evidence>
<name>A0A4Y2U1E6_ARAVE</name>
<sequence length="78" mass="8112">MVLDQTPVLAGKVALVVRFSASGPEGSGLNPSTEDPMCVCGSCCTVIIHGESNIPSWCRSLESATSGVVRDHLTVLPK</sequence>
<evidence type="ECO:0000313" key="2">
    <source>
        <dbReference type="Proteomes" id="UP000499080"/>
    </source>
</evidence>
<comment type="caution">
    <text evidence="1">The sequence shown here is derived from an EMBL/GenBank/DDBJ whole genome shotgun (WGS) entry which is preliminary data.</text>
</comment>
<dbReference type="AlphaFoldDB" id="A0A4Y2U1E6"/>
<keyword evidence="2" id="KW-1185">Reference proteome</keyword>
<dbReference type="EMBL" id="BGPR01032089">
    <property type="protein sequence ID" value="GBO05456.1"/>
    <property type="molecule type" value="Genomic_DNA"/>
</dbReference>
<protein>
    <submittedName>
        <fullName evidence="1">Uncharacterized protein</fullName>
    </submittedName>
</protein>
<reference evidence="1 2" key="1">
    <citation type="journal article" date="2019" name="Sci. Rep.">
        <title>Orb-weaving spider Araneus ventricosus genome elucidates the spidroin gene catalogue.</title>
        <authorList>
            <person name="Kono N."/>
            <person name="Nakamura H."/>
            <person name="Ohtoshi R."/>
            <person name="Moran D.A.P."/>
            <person name="Shinohara A."/>
            <person name="Yoshida Y."/>
            <person name="Fujiwara M."/>
            <person name="Mori M."/>
            <person name="Tomita M."/>
            <person name="Arakawa K."/>
        </authorList>
    </citation>
    <scope>NUCLEOTIDE SEQUENCE [LARGE SCALE GENOMIC DNA]</scope>
</reference>
<dbReference type="Proteomes" id="UP000499080">
    <property type="component" value="Unassembled WGS sequence"/>
</dbReference>
<proteinExistence type="predicted"/>
<gene>
    <name evidence="1" type="ORF">AVEN_70852_1</name>
</gene>
<organism evidence="1 2">
    <name type="scientific">Araneus ventricosus</name>
    <name type="common">Orbweaver spider</name>
    <name type="synonym">Epeira ventricosa</name>
    <dbReference type="NCBI Taxonomy" id="182803"/>
    <lineage>
        <taxon>Eukaryota</taxon>
        <taxon>Metazoa</taxon>
        <taxon>Ecdysozoa</taxon>
        <taxon>Arthropoda</taxon>
        <taxon>Chelicerata</taxon>
        <taxon>Arachnida</taxon>
        <taxon>Araneae</taxon>
        <taxon>Araneomorphae</taxon>
        <taxon>Entelegynae</taxon>
        <taxon>Araneoidea</taxon>
        <taxon>Araneidae</taxon>
        <taxon>Araneus</taxon>
    </lineage>
</organism>
<accession>A0A4Y2U1E6</accession>